<dbReference type="Proteomes" id="UP000010077">
    <property type="component" value="Chromosome"/>
</dbReference>
<protein>
    <submittedName>
        <fullName evidence="1">Uncharacterized protein</fullName>
    </submittedName>
</protein>
<dbReference type="AlphaFoldDB" id="K7ZDN3"/>
<keyword evidence="2" id="KW-1185">Reference proteome</keyword>
<name>K7ZDN3_9PROT</name>
<organism evidence="1 2">
    <name type="scientific">Candidatus Endolissoclinum faulkneri L2</name>
    <dbReference type="NCBI Taxonomy" id="1193729"/>
    <lineage>
        <taxon>Bacteria</taxon>
        <taxon>Pseudomonadati</taxon>
        <taxon>Pseudomonadota</taxon>
        <taxon>Alphaproteobacteria</taxon>
        <taxon>Rhodospirillales</taxon>
        <taxon>Rhodospirillaceae</taxon>
        <taxon>Candidatus Endolissoclinum</taxon>
    </lineage>
</organism>
<reference evidence="1 2" key="1">
    <citation type="journal article" date="2012" name="Proc. Natl. Acad. Sci. U.S.A.">
        <title>Genome streamlining and chemical defense in a coral reef symbiosis.</title>
        <authorList>
            <person name="Kwan J.C."/>
            <person name="Donia M.S."/>
            <person name="Han A.W."/>
            <person name="Hirose E."/>
            <person name="Haygood M.G."/>
            <person name="Schmidt E.W."/>
        </authorList>
    </citation>
    <scope>NUCLEOTIDE SEQUENCE [LARGE SCALE GENOMIC DNA]</scope>
    <source>
        <strain evidence="1 2">L2</strain>
    </source>
</reference>
<dbReference type="KEGG" id="thal:A1OE_1512"/>
<sequence>MHYFIVPVTTFLKNLHTGLKILVLMYKEHYCTQITNIKCIFYTNKRNKLFLRYKLLTKVFYKNLSY</sequence>
<gene>
    <name evidence="1" type="ORF">A1OE_1512</name>
</gene>
<dbReference type="EMBL" id="CP003539">
    <property type="protein sequence ID" value="AFX99681.1"/>
    <property type="molecule type" value="Genomic_DNA"/>
</dbReference>
<evidence type="ECO:0000313" key="2">
    <source>
        <dbReference type="Proteomes" id="UP000010077"/>
    </source>
</evidence>
<evidence type="ECO:0000313" key="1">
    <source>
        <dbReference type="EMBL" id="AFX99681.1"/>
    </source>
</evidence>
<dbReference type="HOGENOM" id="CLU_2823029_0_0_5"/>
<proteinExistence type="predicted"/>
<accession>K7ZDN3</accession>